<evidence type="ECO:0000313" key="1">
    <source>
        <dbReference type="EMBL" id="JAP09134.1"/>
    </source>
</evidence>
<name>A0A0V0GM81_SOLCH</name>
<reference evidence="1" key="1">
    <citation type="submission" date="2015-12" db="EMBL/GenBank/DDBJ databases">
        <title>Gene expression during late stages of embryo sac development: a critical building block for successful pollen-pistil interactions.</title>
        <authorList>
            <person name="Liu Y."/>
            <person name="Joly V."/>
            <person name="Sabar M."/>
            <person name="Matton D.P."/>
        </authorList>
    </citation>
    <scope>NUCLEOTIDE SEQUENCE</scope>
</reference>
<dbReference type="AlphaFoldDB" id="A0A0V0GM81"/>
<organism evidence="1">
    <name type="scientific">Solanum chacoense</name>
    <name type="common">Chaco potato</name>
    <dbReference type="NCBI Taxonomy" id="4108"/>
    <lineage>
        <taxon>Eukaryota</taxon>
        <taxon>Viridiplantae</taxon>
        <taxon>Streptophyta</taxon>
        <taxon>Embryophyta</taxon>
        <taxon>Tracheophyta</taxon>
        <taxon>Spermatophyta</taxon>
        <taxon>Magnoliopsida</taxon>
        <taxon>eudicotyledons</taxon>
        <taxon>Gunneridae</taxon>
        <taxon>Pentapetalae</taxon>
        <taxon>asterids</taxon>
        <taxon>lamiids</taxon>
        <taxon>Solanales</taxon>
        <taxon>Solanaceae</taxon>
        <taxon>Solanoideae</taxon>
        <taxon>Solaneae</taxon>
        <taxon>Solanum</taxon>
    </lineage>
</organism>
<sequence length="89" mass="10348">FYPFLDSQILGQAPTSYNIGFLAKFQKHPSFNELPPQARHWEPKRATGARRGSNFINVSTRVRRWTLERTTTARAYCLADAQFCSFFFI</sequence>
<proteinExistence type="predicted"/>
<feature type="non-terminal residue" evidence="1">
    <location>
        <position position="1"/>
    </location>
</feature>
<protein>
    <submittedName>
        <fullName evidence="1">Putative ovule protein</fullName>
    </submittedName>
</protein>
<dbReference type="EMBL" id="GEDG01035591">
    <property type="protein sequence ID" value="JAP09134.1"/>
    <property type="molecule type" value="Transcribed_RNA"/>
</dbReference>
<accession>A0A0V0GM81</accession>